<dbReference type="AlphaFoldDB" id="A0AAV4WVC5"/>
<keyword evidence="2" id="KW-1185">Reference proteome</keyword>
<evidence type="ECO:0000313" key="2">
    <source>
        <dbReference type="Proteomes" id="UP001054945"/>
    </source>
</evidence>
<evidence type="ECO:0000313" key="1">
    <source>
        <dbReference type="EMBL" id="GIY86243.1"/>
    </source>
</evidence>
<dbReference type="EMBL" id="BPLR01016766">
    <property type="protein sequence ID" value="GIY86243.1"/>
    <property type="molecule type" value="Genomic_DNA"/>
</dbReference>
<sequence length="150" mass="16874">MGGEIYCMKVKNKEFKYLGAQINDQNEMYLEIRARIAAEKSLLLRATKVVVILLKTEKDLTSIHPLSSSSDYSQILSNADVCFVNMVTASTYLFGTSAQIPATAGNSMQSTSRRGWKHINVLYWYHMMLNDAAMLIISMSTQYKPSSRTS</sequence>
<gene>
    <name evidence="1" type="ORF">CEXT_464211</name>
</gene>
<reference evidence="1 2" key="1">
    <citation type="submission" date="2021-06" db="EMBL/GenBank/DDBJ databases">
        <title>Caerostris extrusa draft genome.</title>
        <authorList>
            <person name="Kono N."/>
            <person name="Arakawa K."/>
        </authorList>
    </citation>
    <scope>NUCLEOTIDE SEQUENCE [LARGE SCALE GENOMIC DNA]</scope>
</reference>
<dbReference type="Proteomes" id="UP001054945">
    <property type="component" value="Unassembled WGS sequence"/>
</dbReference>
<accession>A0AAV4WVC5</accession>
<protein>
    <submittedName>
        <fullName evidence="1">Uncharacterized protein</fullName>
    </submittedName>
</protein>
<proteinExistence type="predicted"/>
<name>A0AAV4WVC5_CAEEX</name>
<organism evidence="1 2">
    <name type="scientific">Caerostris extrusa</name>
    <name type="common">Bark spider</name>
    <name type="synonym">Caerostris bankana</name>
    <dbReference type="NCBI Taxonomy" id="172846"/>
    <lineage>
        <taxon>Eukaryota</taxon>
        <taxon>Metazoa</taxon>
        <taxon>Ecdysozoa</taxon>
        <taxon>Arthropoda</taxon>
        <taxon>Chelicerata</taxon>
        <taxon>Arachnida</taxon>
        <taxon>Araneae</taxon>
        <taxon>Araneomorphae</taxon>
        <taxon>Entelegynae</taxon>
        <taxon>Araneoidea</taxon>
        <taxon>Araneidae</taxon>
        <taxon>Caerostris</taxon>
    </lineage>
</organism>
<comment type="caution">
    <text evidence="1">The sequence shown here is derived from an EMBL/GenBank/DDBJ whole genome shotgun (WGS) entry which is preliminary data.</text>
</comment>